<evidence type="ECO:0000313" key="8">
    <source>
        <dbReference type="Proteomes" id="UP001287356"/>
    </source>
</evidence>
<feature type="compositionally biased region" description="Acidic residues" evidence="5">
    <location>
        <begin position="69"/>
        <end position="78"/>
    </location>
</feature>
<dbReference type="GO" id="GO:0061630">
    <property type="term" value="F:ubiquitin protein ligase activity"/>
    <property type="evidence" value="ECO:0007669"/>
    <property type="project" value="TreeGrafter"/>
</dbReference>
<gene>
    <name evidence="7" type="ORF">B0T24DRAFT_373434</name>
</gene>
<evidence type="ECO:0000256" key="1">
    <source>
        <dbReference type="ARBA" id="ARBA00022723"/>
    </source>
</evidence>
<evidence type="ECO:0000256" key="3">
    <source>
        <dbReference type="ARBA" id="ARBA00022833"/>
    </source>
</evidence>
<accession>A0AAE0JYZ2</accession>
<dbReference type="GO" id="GO:0008270">
    <property type="term" value="F:zinc ion binding"/>
    <property type="evidence" value="ECO:0007669"/>
    <property type="project" value="UniProtKB-KW"/>
</dbReference>
<keyword evidence="1" id="KW-0479">Metal-binding</keyword>
<dbReference type="PROSITE" id="PS50089">
    <property type="entry name" value="ZF_RING_2"/>
    <property type="match status" value="1"/>
</dbReference>
<feature type="region of interest" description="Disordered" evidence="5">
    <location>
        <begin position="219"/>
        <end position="319"/>
    </location>
</feature>
<evidence type="ECO:0000259" key="6">
    <source>
        <dbReference type="PROSITE" id="PS50089"/>
    </source>
</evidence>
<comment type="caution">
    <text evidence="7">The sequence shown here is derived from an EMBL/GenBank/DDBJ whole genome shotgun (WGS) entry which is preliminary data.</text>
</comment>
<evidence type="ECO:0000313" key="7">
    <source>
        <dbReference type="EMBL" id="KAK3366951.1"/>
    </source>
</evidence>
<sequence>MSQPARPILFGGLEPARAEAGPSAAAVSSDSDTPPPPRLTPPIQPNTERRRNFIPRPRVTRNAAQNSDYDSEEDPDQIDDDEQALRFIEQFSVGPYHRDFDETRVRAHQLLRGQMSNKRVASRKALAQLQSVDLDSLEESERTCVICYNVFSVETPEGVKEAPLRLPKCKHIFGDHCIKKWFEESDSCPYCRDKVHSEPAYQSSANAIREFLRASYGNGTRFYPPMPPGETRPPPAWQTGERRSPPSEPSSRRTRARHGSFRGSASTSTTATASANASSNNNGSTRQNPPAGTNPAGPQQQQSPARERAVTAPINTLAT</sequence>
<dbReference type="Proteomes" id="UP001287356">
    <property type="component" value="Unassembled WGS sequence"/>
</dbReference>
<feature type="compositionally biased region" description="Polar residues" evidence="5">
    <location>
        <begin position="286"/>
        <end position="304"/>
    </location>
</feature>
<feature type="compositionally biased region" description="Low complexity" evidence="5">
    <location>
        <begin position="263"/>
        <end position="285"/>
    </location>
</feature>
<dbReference type="PANTHER" id="PTHR45931">
    <property type="entry name" value="SI:CH211-59O9.10"/>
    <property type="match status" value="1"/>
</dbReference>
<dbReference type="GO" id="GO:0005634">
    <property type="term" value="C:nucleus"/>
    <property type="evidence" value="ECO:0007669"/>
    <property type="project" value="TreeGrafter"/>
</dbReference>
<dbReference type="Pfam" id="PF13639">
    <property type="entry name" value="zf-RING_2"/>
    <property type="match status" value="1"/>
</dbReference>
<dbReference type="InterPro" id="IPR051834">
    <property type="entry name" value="RING_finger_E3_ligase"/>
</dbReference>
<dbReference type="SUPFAM" id="SSF57850">
    <property type="entry name" value="RING/U-box"/>
    <property type="match status" value="1"/>
</dbReference>
<protein>
    <recommendedName>
        <fullName evidence="6">RING-type domain-containing protein</fullName>
    </recommendedName>
</protein>
<reference evidence="7" key="2">
    <citation type="submission" date="2023-06" db="EMBL/GenBank/DDBJ databases">
        <authorList>
            <consortium name="Lawrence Berkeley National Laboratory"/>
            <person name="Haridas S."/>
            <person name="Hensen N."/>
            <person name="Bonometti L."/>
            <person name="Westerberg I."/>
            <person name="Brannstrom I.O."/>
            <person name="Guillou S."/>
            <person name="Cros-Aarteil S."/>
            <person name="Calhoun S."/>
            <person name="Kuo A."/>
            <person name="Mondo S."/>
            <person name="Pangilinan J."/>
            <person name="Riley R."/>
            <person name="Labutti K."/>
            <person name="Andreopoulos B."/>
            <person name="Lipzen A."/>
            <person name="Chen C."/>
            <person name="Yanf M."/>
            <person name="Daum C."/>
            <person name="Ng V."/>
            <person name="Clum A."/>
            <person name="Steindorff A."/>
            <person name="Ohm R."/>
            <person name="Martin F."/>
            <person name="Silar P."/>
            <person name="Natvig D."/>
            <person name="Lalanne C."/>
            <person name="Gautier V."/>
            <person name="Ament-Velasquez S.L."/>
            <person name="Kruys A."/>
            <person name="Hutchinson M.I."/>
            <person name="Powell A.J."/>
            <person name="Barry K."/>
            <person name="Miller A.N."/>
            <person name="Grigoriev I.V."/>
            <person name="Debuchy R."/>
            <person name="Gladieux P."/>
            <person name="Thoren M.H."/>
            <person name="Johannesson H."/>
        </authorList>
    </citation>
    <scope>NUCLEOTIDE SEQUENCE</scope>
    <source>
        <strain evidence="7">CBS 958.72</strain>
    </source>
</reference>
<dbReference type="GO" id="GO:0006511">
    <property type="term" value="P:ubiquitin-dependent protein catabolic process"/>
    <property type="evidence" value="ECO:0007669"/>
    <property type="project" value="TreeGrafter"/>
</dbReference>
<keyword evidence="8" id="KW-1185">Reference proteome</keyword>
<evidence type="ECO:0000256" key="2">
    <source>
        <dbReference type="ARBA" id="ARBA00022771"/>
    </source>
</evidence>
<keyword evidence="3" id="KW-0862">Zinc</keyword>
<dbReference type="PANTHER" id="PTHR45931:SF3">
    <property type="entry name" value="RING ZINC FINGER-CONTAINING PROTEIN"/>
    <property type="match status" value="1"/>
</dbReference>
<feature type="compositionally biased region" description="Pro residues" evidence="5">
    <location>
        <begin position="224"/>
        <end position="236"/>
    </location>
</feature>
<reference evidence="7" key="1">
    <citation type="journal article" date="2023" name="Mol. Phylogenet. Evol.">
        <title>Genome-scale phylogeny and comparative genomics of the fungal order Sordariales.</title>
        <authorList>
            <person name="Hensen N."/>
            <person name="Bonometti L."/>
            <person name="Westerberg I."/>
            <person name="Brannstrom I.O."/>
            <person name="Guillou S."/>
            <person name="Cros-Aarteil S."/>
            <person name="Calhoun S."/>
            <person name="Haridas S."/>
            <person name="Kuo A."/>
            <person name="Mondo S."/>
            <person name="Pangilinan J."/>
            <person name="Riley R."/>
            <person name="LaButti K."/>
            <person name="Andreopoulos B."/>
            <person name="Lipzen A."/>
            <person name="Chen C."/>
            <person name="Yan M."/>
            <person name="Daum C."/>
            <person name="Ng V."/>
            <person name="Clum A."/>
            <person name="Steindorff A."/>
            <person name="Ohm R.A."/>
            <person name="Martin F."/>
            <person name="Silar P."/>
            <person name="Natvig D.O."/>
            <person name="Lalanne C."/>
            <person name="Gautier V."/>
            <person name="Ament-Velasquez S.L."/>
            <person name="Kruys A."/>
            <person name="Hutchinson M.I."/>
            <person name="Powell A.J."/>
            <person name="Barry K."/>
            <person name="Miller A.N."/>
            <person name="Grigoriev I.V."/>
            <person name="Debuchy R."/>
            <person name="Gladieux P."/>
            <person name="Hiltunen Thoren M."/>
            <person name="Johannesson H."/>
        </authorList>
    </citation>
    <scope>NUCLEOTIDE SEQUENCE</scope>
    <source>
        <strain evidence="7">CBS 958.72</strain>
    </source>
</reference>
<feature type="compositionally biased region" description="Low complexity" evidence="5">
    <location>
        <begin position="18"/>
        <end position="32"/>
    </location>
</feature>
<organism evidence="7 8">
    <name type="scientific">Lasiosphaeria ovina</name>
    <dbReference type="NCBI Taxonomy" id="92902"/>
    <lineage>
        <taxon>Eukaryota</taxon>
        <taxon>Fungi</taxon>
        <taxon>Dikarya</taxon>
        <taxon>Ascomycota</taxon>
        <taxon>Pezizomycotina</taxon>
        <taxon>Sordariomycetes</taxon>
        <taxon>Sordariomycetidae</taxon>
        <taxon>Sordariales</taxon>
        <taxon>Lasiosphaeriaceae</taxon>
        <taxon>Lasiosphaeria</taxon>
    </lineage>
</organism>
<proteinExistence type="predicted"/>
<feature type="region of interest" description="Disordered" evidence="5">
    <location>
        <begin position="1"/>
        <end position="78"/>
    </location>
</feature>
<evidence type="ECO:0000256" key="4">
    <source>
        <dbReference type="PROSITE-ProRule" id="PRU00175"/>
    </source>
</evidence>
<evidence type="ECO:0000256" key="5">
    <source>
        <dbReference type="SAM" id="MobiDB-lite"/>
    </source>
</evidence>
<keyword evidence="2 4" id="KW-0863">Zinc-finger</keyword>
<dbReference type="InterPro" id="IPR013083">
    <property type="entry name" value="Znf_RING/FYVE/PHD"/>
</dbReference>
<dbReference type="AlphaFoldDB" id="A0AAE0JYZ2"/>
<feature type="domain" description="RING-type" evidence="6">
    <location>
        <begin position="144"/>
        <end position="192"/>
    </location>
</feature>
<name>A0AAE0JYZ2_9PEZI</name>
<dbReference type="Gene3D" id="3.30.40.10">
    <property type="entry name" value="Zinc/RING finger domain, C3HC4 (zinc finger)"/>
    <property type="match status" value="1"/>
</dbReference>
<dbReference type="EMBL" id="JAULSN010000007">
    <property type="protein sequence ID" value="KAK3366951.1"/>
    <property type="molecule type" value="Genomic_DNA"/>
</dbReference>
<dbReference type="InterPro" id="IPR001841">
    <property type="entry name" value="Znf_RING"/>
</dbReference>
<feature type="compositionally biased region" description="Pro residues" evidence="5">
    <location>
        <begin position="33"/>
        <end position="44"/>
    </location>
</feature>